<evidence type="ECO:0000256" key="1">
    <source>
        <dbReference type="ARBA" id="ARBA00022491"/>
    </source>
</evidence>
<evidence type="ECO:0000256" key="4">
    <source>
        <dbReference type="ARBA" id="ARBA00023125"/>
    </source>
</evidence>
<keyword evidence="5" id="KW-0804">Transcription</keyword>
<proteinExistence type="predicted"/>
<dbReference type="NCBIfam" id="NF010256">
    <property type="entry name" value="PRK13702.1"/>
    <property type="match status" value="1"/>
</dbReference>
<feature type="compositionally biased region" description="Polar residues" evidence="7">
    <location>
        <begin position="1"/>
        <end position="13"/>
    </location>
</feature>
<organism evidence="8">
    <name type="scientific">Salmonella enterica</name>
    <name type="common">Salmonella choleraesuis</name>
    <dbReference type="NCBI Taxonomy" id="28901"/>
    <lineage>
        <taxon>Bacteria</taxon>
        <taxon>Pseudomonadati</taxon>
        <taxon>Pseudomonadota</taxon>
        <taxon>Gammaproteobacteria</taxon>
        <taxon>Enterobacterales</taxon>
        <taxon>Enterobacteriaceae</taxon>
        <taxon>Salmonella</taxon>
    </lineage>
</organism>
<evidence type="ECO:0000256" key="2">
    <source>
        <dbReference type="ARBA" id="ARBA00022689"/>
    </source>
</evidence>
<dbReference type="GO" id="GO:0006276">
    <property type="term" value="P:plasmid maintenance"/>
    <property type="evidence" value="ECO:0007669"/>
    <property type="project" value="UniProtKB-KW"/>
</dbReference>
<evidence type="ECO:0000256" key="3">
    <source>
        <dbReference type="ARBA" id="ARBA00023015"/>
    </source>
</evidence>
<dbReference type="AlphaFoldDB" id="A0A5U7RT66"/>
<dbReference type="Pfam" id="PF10723">
    <property type="entry name" value="RepB-RCR_reg"/>
    <property type="match status" value="1"/>
</dbReference>
<dbReference type="InterPro" id="IPR019661">
    <property type="entry name" value="RepA2"/>
</dbReference>
<evidence type="ECO:0000256" key="5">
    <source>
        <dbReference type="ARBA" id="ARBA00023163"/>
    </source>
</evidence>
<feature type="region of interest" description="Disordered" evidence="7">
    <location>
        <begin position="1"/>
        <end position="33"/>
    </location>
</feature>
<evidence type="ECO:0000256" key="6">
    <source>
        <dbReference type="ARBA" id="ARBA00031853"/>
    </source>
</evidence>
<keyword evidence="4" id="KW-0238">DNA-binding</keyword>
<accession>A0A5U7RT66</accession>
<keyword evidence="2" id="KW-0615">Plasmid copy control</keyword>
<keyword evidence="3" id="KW-0805">Transcription regulation</keyword>
<comment type="caution">
    <text evidence="8">The sequence shown here is derived from an EMBL/GenBank/DDBJ whole genome shotgun (WGS) entry which is preliminary data.</text>
</comment>
<dbReference type="GO" id="GO:0003677">
    <property type="term" value="F:DNA binding"/>
    <property type="evidence" value="ECO:0007669"/>
    <property type="project" value="UniProtKB-KW"/>
</dbReference>
<name>A0A5U7RT66_SALER</name>
<reference evidence="8" key="1">
    <citation type="submission" date="2018-07" db="EMBL/GenBank/DDBJ databases">
        <authorList>
            <consortium name="PulseNet: The National Subtyping Network for Foodborne Disease Surveillance"/>
            <person name="Tarr C.L."/>
            <person name="Trees E."/>
            <person name="Katz L.S."/>
            <person name="Carleton-Romer H.A."/>
            <person name="Stroika S."/>
            <person name="Kucerova Z."/>
            <person name="Roache K.F."/>
            <person name="Sabol A.L."/>
            <person name="Besser J."/>
            <person name="Gerner-Smidt P."/>
        </authorList>
    </citation>
    <scope>NUCLEOTIDE SEQUENCE</scope>
    <source>
        <strain evidence="8">PNUSAS007347</strain>
    </source>
</reference>
<dbReference type="EMBL" id="AAGSMQ010000041">
    <property type="protein sequence ID" value="EBR5103369.1"/>
    <property type="molecule type" value="Genomic_DNA"/>
</dbReference>
<gene>
    <name evidence="8" type="ORF">B2O45_25040</name>
</gene>
<evidence type="ECO:0000256" key="7">
    <source>
        <dbReference type="SAM" id="MobiDB-lite"/>
    </source>
</evidence>
<keyword evidence="1" id="KW-0678">Repressor</keyword>
<evidence type="ECO:0000313" key="8">
    <source>
        <dbReference type="EMBL" id="EBR5103369.1"/>
    </source>
</evidence>
<sequence>MSQQVESAVTSSSKAKRQYRKGNPLSDAEKQRQSVARKRALFKEVKVFLDPLHKKYLLNMCEQDGLTQAEVLTDLIEREALRRKIG</sequence>
<protein>
    <recommendedName>
        <fullName evidence="6">Protein CopB</fullName>
    </recommendedName>
</protein>